<comment type="caution">
    <text evidence="2">The sequence shown here is derived from an EMBL/GenBank/DDBJ whole genome shotgun (WGS) entry which is preliminary data.</text>
</comment>
<dbReference type="Pfam" id="PF00583">
    <property type="entry name" value="Acetyltransf_1"/>
    <property type="match status" value="1"/>
</dbReference>
<proteinExistence type="predicted"/>
<evidence type="ECO:0000313" key="2">
    <source>
        <dbReference type="EMBL" id="MQS99894.1"/>
    </source>
</evidence>
<dbReference type="InterPro" id="IPR000182">
    <property type="entry name" value="GNAT_dom"/>
</dbReference>
<dbReference type="Gene3D" id="3.40.630.30">
    <property type="match status" value="1"/>
</dbReference>
<dbReference type="Proteomes" id="UP000419138">
    <property type="component" value="Unassembled WGS sequence"/>
</dbReference>
<dbReference type="SUPFAM" id="SSF55729">
    <property type="entry name" value="Acyl-CoA N-acyltransferases (Nat)"/>
    <property type="match status" value="1"/>
</dbReference>
<evidence type="ECO:0000259" key="1">
    <source>
        <dbReference type="PROSITE" id="PS51186"/>
    </source>
</evidence>
<keyword evidence="3" id="KW-1185">Reference proteome</keyword>
<keyword evidence="2" id="KW-0808">Transferase</keyword>
<name>A0A646KCD6_STRJU</name>
<reference evidence="2 3" key="1">
    <citation type="submission" date="2019-05" db="EMBL/GenBank/DDBJ databases">
        <title>Comparative genomics and metabolomics analyses of clavulanic acid producing Streptomyces species provides insight into specialized metabolism and evolution of beta-lactam biosynthetic gene clusters.</title>
        <authorList>
            <person name="Moore M.A."/>
            <person name="Cruz-Morales P."/>
            <person name="Barona Gomez F."/>
            <person name="Kapil T."/>
        </authorList>
    </citation>
    <scope>NUCLEOTIDE SEQUENCE [LARGE SCALE GENOMIC DNA]</scope>
    <source>
        <strain evidence="2 3">NRRL 5741</strain>
    </source>
</reference>
<dbReference type="InterPro" id="IPR016181">
    <property type="entry name" value="Acyl_CoA_acyltransferase"/>
</dbReference>
<protein>
    <submittedName>
        <fullName evidence="2">GNAT family N-acetyltransferase</fullName>
    </submittedName>
</protein>
<dbReference type="RefSeq" id="WP_323391373.1">
    <property type="nucleotide sequence ID" value="NZ_JBEPDZ010000006.1"/>
</dbReference>
<feature type="domain" description="N-acetyltransferase" evidence="1">
    <location>
        <begin position="3"/>
        <end position="182"/>
    </location>
</feature>
<dbReference type="PROSITE" id="PS51186">
    <property type="entry name" value="GNAT"/>
    <property type="match status" value="1"/>
</dbReference>
<evidence type="ECO:0000313" key="3">
    <source>
        <dbReference type="Proteomes" id="UP000419138"/>
    </source>
</evidence>
<organism evidence="2 3">
    <name type="scientific">Streptomyces jumonjinensis</name>
    <dbReference type="NCBI Taxonomy" id="1945"/>
    <lineage>
        <taxon>Bacteria</taxon>
        <taxon>Bacillati</taxon>
        <taxon>Actinomycetota</taxon>
        <taxon>Actinomycetes</taxon>
        <taxon>Kitasatosporales</taxon>
        <taxon>Streptomycetaceae</taxon>
        <taxon>Streptomyces</taxon>
    </lineage>
</organism>
<dbReference type="GO" id="GO:0016747">
    <property type="term" value="F:acyltransferase activity, transferring groups other than amino-acyl groups"/>
    <property type="evidence" value="ECO:0007669"/>
    <property type="project" value="InterPro"/>
</dbReference>
<dbReference type="EMBL" id="VCLA01000051">
    <property type="protein sequence ID" value="MQS99894.1"/>
    <property type="molecule type" value="Genomic_DNA"/>
</dbReference>
<dbReference type="AlphaFoldDB" id="A0A646KCD6"/>
<accession>A0A646KCD6</accession>
<gene>
    <name evidence="2" type="ORF">FF041_06575</name>
</gene>
<sequence length="186" mass="21344">MTLEIRQATAEHLPAIRQTILDIHIEVRHRDFGLTGPFYDVDRYDQRLTMYASRPGWTAVIGYDDDDPVGFCFGMPLGTDTKWWTSMSEPQPDEFIREDGKRTVALNEIVVRKPWRGNGVAWQLHEAWLSQRHEERVTLLVNPAAGDGAVQAVYEAWGYRKIGEQQPFPDSPVFASMLRPVRRSTT</sequence>